<dbReference type="PROSITE" id="PS50157">
    <property type="entry name" value="ZINC_FINGER_C2H2_2"/>
    <property type="match status" value="4"/>
</dbReference>
<dbReference type="GO" id="GO:0005634">
    <property type="term" value="C:nucleus"/>
    <property type="evidence" value="ECO:0007669"/>
    <property type="project" value="UniProtKB-SubCell"/>
</dbReference>
<reference evidence="9 10" key="1">
    <citation type="journal article" date="2023" name="Nat. Commun.">
        <title>Origin of minicircular mitochondrial genomes in red algae.</title>
        <authorList>
            <person name="Lee Y."/>
            <person name="Cho C.H."/>
            <person name="Lee Y.M."/>
            <person name="Park S.I."/>
            <person name="Yang J.H."/>
            <person name="West J.A."/>
            <person name="Bhattacharya D."/>
            <person name="Yoon H.S."/>
        </authorList>
    </citation>
    <scope>NUCLEOTIDE SEQUENCE [LARGE SCALE GENOMIC DNA]</scope>
    <source>
        <strain evidence="9 10">CCMP1338</strain>
        <tissue evidence="9">Whole cell</tissue>
    </source>
</reference>
<dbReference type="FunFam" id="3.30.160.60:FF:000065">
    <property type="entry name" value="B-cell CLL/lymphoma 6, member B"/>
    <property type="match status" value="1"/>
</dbReference>
<keyword evidence="4 7" id="KW-0863">Zinc-finger</keyword>
<dbReference type="SMART" id="SM00355">
    <property type="entry name" value="ZnF_C2H2"/>
    <property type="match status" value="4"/>
</dbReference>
<feature type="domain" description="C2H2-type" evidence="8">
    <location>
        <begin position="377"/>
        <end position="405"/>
    </location>
</feature>
<dbReference type="Gene3D" id="3.30.160.60">
    <property type="entry name" value="Classic Zinc Finger"/>
    <property type="match status" value="4"/>
</dbReference>
<evidence type="ECO:0000256" key="6">
    <source>
        <dbReference type="ARBA" id="ARBA00023242"/>
    </source>
</evidence>
<dbReference type="AlphaFoldDB" id="A0AAV8UZZ3"/>
<evidence type="ECO:0000256" key="3">
    <source>
        <dbReference type="ARBA" id="ARBA00022737"/>
    </source>
</evidence>
<dbReference type="Proteomes" id="UP001157974">
    <property type="component" value="Unassembled WGS sequence"/>
</dbReference>
<dbReference type="PROSITE" id="PS00028">
    <property type="entry name" value="ZINC_FINGER_C2H2_1"/>
    <property type="match status" value="4"/>
</dbReference>
<comment type="subcellular location">
    <subcellularLocation>
        <location evidence="1">Nucleus</location>
    </subcellularLocation>
</comment>
<evidence type="ECO:0000259" key="8">
    <source>
        <dbReference type="PROSITE" id="PS50157"/>
    </source>
</evidence>
<gene>
    <name evidence="9" type="ORF">NDN08_008258</name>
</gene>
<sequence length="464" mass="51768">MEVLDEEGIGSSSDSLRASESESVLGLVPDESMKAWLLFEVESSNSLQFSQSILFQNLNSEPPENPGLNPIIQDWYGSNLYVPQEKHDGVVYGTVLGQMDSNAMLANQGTRTRFCFDCRGNELVIFIGGTDDTNGMGSLSKLVITEDGDLITSNTTFSVKNSSMALTATDMYDKKVCDFCESRGSPVCECSSALKSLTEDDLVGSFEAVRISMEQDSSESVFWTQELGTYTDKVFAGNFNISKVLKSSWGNEGFRTMMTQYRKEYAFHGYGDVVDTAREAFAFLHYSNMDYKHLTFPDSESWSVLDSDEQISNGVVIDELQHEFEAVSGEDETGPVPANEPGKEVRNFLCPACTSAFKRKYEMTRHFRTVHLGERGFSCEYCDKKFIHKTHLRTHVVSVHIGVSEAFCPSCGKGFATKAKLNRHVSAVHEKKRSHGCEVCGKKFFQRSDVKKHLKTHTSKLVNT</sequence>
<dbReference type="GO" id="GO:0008270">
    <property type="term" value="F:zinc ion binding"/>
    <property type="evidence" value="ECO:0007669"/>
    <property type="project" value="UniProtKB-KW"/>
</dbReference>
<dbReference type="InterPro" id="IPR050331">
    <property type="entry name" value="Zinc_finger"/>
</dbReference>
<accession>A0AAV8UZZ3</accession>
<dbReference type="PANTHER" id="PTHR16515">
    <property type="entry name" value="PR DOMAIN ZINC FINGER PROTEIN"/>
    <property type="match status" value="1"/>
</dbReference>
<dbReference type="PANTHER" id="PTHR16515:SF66">
    <property type="entry name" value="C2H2-TYPE DOMAIN-CONTAINING PROTEIN"/>
    <property type="match status" value="1"/>
</dbReference>
<keyword evidence="3" id="KW-0677">Repeat</keyword>
<name>A0AAV8UZZ3_9RHOD</name>
<evidence type="ECO:0000313" key="10">
    <source>
        <dbReference type="Proteomes" id="UP001157974"/>
    </source>
</evidence>
<evidence type="ECO:0000256" key="7">
    <source>
        <dbReference type="PROSITE-ProRule" id="PRU00042"/>
    </source>
</evidence>
<keyword evidence="2" id="KW-0479">Metal-binding</keyword>
<protein>
    <recommendedName>
        <fullName evidence="8">C2H2-type domain-containing protein</fullName>
    </recommendedName>
</protein>
<dbReference type="InterPro" id="IPR013087">
    <property type="entry name" value="Znf_C2H2_type"/>
</dbReference>
<dbReference type="Pfam" id="PF13894">
    <property type="entry name" value="zf-C2H2_4"/>
    <property type="match status" value="1"/>
</dbReference>
<organism evidence="9 10">
    <name type="scientific">Rhodosorus marinus</name>
    <dbReference type="NCBI Taxonomy" id="101924"/>
    <lineage>
        <taxon>Eukaryota</taxon>
        <taxon>Rhodophyta</taxon>
        <taxon>Stylonematophyceae</taxon>
        <taxon>Stylonematales</taxon>
        <taxon>Stylonemataceae</taxon>
        <taxon>Rhodosorus</taxon>
    </lineage>
</organism>
<dbReference type="InterPro" id="IPR036236">
    <property type="entry name" value="Znf_C2H2_sf"/>
</dbReference>
<dbReference type="EMBL" id="JAMWBK010000002">
    <property type="protein sequence ID" value="KAJ8908164.1"/>
    <property type="molecule type" value="Genomic_DNA"/>
</dbReference>
<evidence type="ECO:0000256" key="4">
    <source>
        <dbReference type="ARBA" id="ARBA00022771"/>
    </source>
</evidence>
<keyword evidence="5" id="KW-0862">Zinc</keyword>
<evidence type="ECO:0000256" key="1">
    <source>
        <dbReference type="ARBA" id="ARBA00004123"/>
    </source>
</evidence>
<evidence type="ECO:0000256" key="2">
    <source>
        <dbReference type="ARBA" id="ARBA00022723"/>
    </source>
</evidence>
<dbReference type="GO" id="GO:0010468">
    <property type="term" value="P:regulation of gene expression"/>
    <property type="evidence" value="ECO:0007669"/>
    <property type="project" value="TreeGrafter"/>
</dbReference>
<evidence type="ECO:0000256" key="5">
    <source>
        <dbReference type="ARBA" id="ARBA00022833"/>
    </source>
</evidence>
<dbReference type="Pfam" id="PF00096">
    <property type="entry name" value="zf-C2H2"/>
    <property type="match status" value="2"/>
</dbReference>
<keyword evidence="10" id="KW-1185">Reference proteome</keyword>
<dbReference type="SUPFAM" id="SSF57667">
    <property type="entry name" value="beta-beta-alpha zinc fingers"/>
    <property type="match status" value="2"/>
</dbReference>
<keyword evidence="6" id="KW-0539">Nucleus</keyword>
<feature type="domain" description="C2H2-type" evidence="8">
    <location>
        <begin position="348"/>
        <end position="376"/>
    </location>
</feature>
<feature type="domain" description="C2H2-type" evidence="8">
    <location>
        <begin position="435"/>
        <end position="462"/>
    </location>
</feature>
<evidence type="ECO:0000313" key="9">
    <source>
        <dbReference type="EMBL" id="KAJ8908164.1"/>
    </source>
</evidence>
<feature type="domain" description="C2H2-type" evidence="8">
    <location>
        <begin position="406"/>
        <end position="434"/>
    </location>
</feature>
<proteinExistence type="predicted"/>
<comment type="caution">
    <text evidence="9">The sequence shown here is derived from an EMBL/GenBank/DDBJ whole genome shotgun (WGS) entry which is preliminary data.</text>
</comment>